<sequence length="91" mass="9944">MTPATIASEDARCNPIARDPRSVAATSQRVAWFWLASMSSKESIKDILCLSRVCDLDTTRFVDAAPLKKGCLATSENHTDIAIFTLQDADI</sequence>
<dbReference type="EMBL" id="BMAT01002127">
    <property type="protein sequence ID" value="GFR99533.1"/>
    <property type="molecule type" value="Genomic_DNA"/>
</dbReference>
<evidence type="ECO:0000313" key="2">
    <source>
        <dbReference type="Proteomes" id="UP000762676"/>
    </source>
</evidence>
<accession>A0AAV4HMW0</accession>
<name>A0AAV4HMW0_9GAST</name>
<dbReference type="AlphaFoldDB" id="A0AAV4HMW0"/>
<comment type="caution">
    <text evidence="1">The sequence shown here is derived from an EMBL/GenBank/DDBJ whole genome shotgun (WGS) entry which is preliminary data.</text>
</comment>
<dbReference type="Proteomes" id="UP000762676">
    <property type="component" value="Unassembled WGS sequence"/>
</dbReference>
<keyword evidence="2" id="KW-1185">Reference proteome</keyword>
<reference evidence="1 2" key="1">
    <citation type="journal article" date="2021" name="Elife">
        <title>Chloroplast acquisition without the gene transfer in kleptoplastic sea slugs, Plakobranchus ocellatus.</title>
        <authorList>
            <person name="Maeda T."/>
            <person name="Takahashi S."/>
            <person name="Yoshida T."/>
            <person name="Shimamura S."/>
            <person name="Takaki Y."/>
            <person name="Nagai Y."/>
            <person name="Toyoda A."/>
            <person name="Suzuki Y."/>
            <person name="Arimoto A."/>
            <person name="Ishii H."/>
            <person name="Satoh N."/>
            <person name="Nishiyama T."/>
            <person name="Hasebe M."/>
            <person name="Maruyama T."/>
            <person name="Minagawa J."/>
            <person name="Obokata J."/>
            <person name="Shigenobu S."/>
        </authorList>
    </citation>
    <scope>NUCLEOTIDE SEQUENCE [LARGE SCALE GENOMIC DNA]</scope>
</reference>
<evidence type="ECO:0000313" key="1">
    <source>
        <dbReference type="EMBL" id="GFR99533.1"/>
    </source>
</evidence>
<organism evidence="1 2">
    <name type="scientific">Elysia marginata</name>
    <dbReference type="NCBI Taxonomy" id="1093978"/>
    <lineage>
        <taxon>Eukaryota</taxon>
        <taxon>Metazoa</taxon>
        <taxon>Spiralia</taxon>
        <taxon>Lophotrochozoa</taxon>
        <taxon>Mollusca</taxon>
        <taxon>Gastropoda</taxon>
        <taxon>Heterobranchia</taxon>
        <taxon>Euthyneura</taxon>
        <taxon>Panpulmonata</taxon>
        <taxon>Sacoglossa</taxon>
        <taxon>Placobranchoidea</taxon>
        <taxon>Plakobranchidae</taxon>
        <taxon>Elysia</taxon>
    </lineage>
</organism>
<protein>
    <submittedName>
        <fullName evidence="1">Uncharacterized protein</fullName>
    </submittedName>
</protein>
<gene>
    <name evidence="1" type="ORF">ElyMa_001047700</name>
</gene>
<proteinExistence type="predicted"/>